<dbReference type="PANTHER" id="PTHR46118:SF4">
    <property type="entry name" value="PROTEIN ABHD11"/>
    <property type="match status" value="1"/>
</dbReference>
<dbReference type="Proteomes" id="UP001239909">
    <property type="component" value="Unassembled WGS sequence"/>
</dbReference>
<dbReference type="PANTHER" id="PTHR46118">
    <property type="entry name" value="PROTEIN ABHD11"/>
    <property type="match status" value="1"/>
</dbReference>
<dbReference type="RefSeq" id="WP_285671052.1">
    <property type="nucleotide sequence ID" value="NZ_BSYI01000009.1"/>
</dbReference>
<accession>A0ABQ6LM22</accession>
<comment type="caution">
    <text evidence="3">The sequence shown here is derived from an EMBL/GenBank/DDBJ whole genome shotgun (WGS) entry which is preliminary data.</text>
</comment>
<evidence type="ECO:0000313" key="3">
    <source>
        <dbReference type="EMBL" id="GMG82288.1"/>
    </source>
</evidence>
<evidence type="ECO:0000313" key="4">
    <source>
        <dbReference type="Proteomes" id="UP001239909"/>
    </source>
</evidence>
<dbReference type="Gene3D" id="3.40.50.1820">
    <property type="entry name" value="alpha/beta hydrolase"/>
    <property type="match status" value="1"/>
</dbReference>
<dbReference type="PRINTS" id="PR00111">
    <property type="entry name" value="ABHYDROLASE"/>
</dbReference>
<dbReference type="InterPro" id="IPR000073">
    <property type="entry name" value="AB_hydrolase_1"/>
</dbReference>
<dbReference type="SUPFAM" id="SSF53474">
    <property type="entry name" value="alpha/beta-Hydrolases"/>
    <property type="match status" value="1"/>
</dbReference>
<proteinExistence type="predicted"/>
<keyword evidence="1 3" id="KW-0378">Hydrolase</keyword>
<name>A0ABQ6LM22_9RHOB</name>
<dbReference type="Pfam" id="PF00561">
    <property type="entry name" value="Abhydrolase_1"/>
    <property type="match status" value="1"/>
</dbReference>
<dbReference type="InterPro" id="IPR029058">
    <property type="entry name" value="AB_hydrolase_fold"/>
</dbReference>
<evidence type="ECO:0000256" key="1">
    <source>
        <dbReference type="ARBA" id="ARBA00022801"/>
    </source>
</evidence>
<dbReference type="GO" id="GO:0016787">
    <property type="term" value="F:hydrolase activity"/>
    <property type="evidence" value="ECO:0007669"/>
    <property type="project" value="UniProtKB-KW"/>
</dbReference>
<dbReference type="PRINTS" id="PR00412">
    <property type="entry name" value="EPOXHYDRLASE"/>
</dbReference>
<evidence type="ECO:0000259" key="2">
    <source>
        <dbReference type="Pfam" id="PF00561"/>
    </source>
</evidence>
<organism evidence="3 4">
    <name type="scientific">Paralimibaculum aggregatum</name>
    <dbReference type="NCBI Taxonomy" id="3036245"/>
    <lineage>
        <taxon>Bacteria</taxon>
        <taxon>Pseudomonadati</taxon>
        <taxon>Pseudomonadota</taxon>
        <taxon>Alphaproteobacteria</taxon>
        <taxon>Rhodobacterales</taxon>
        <taxon>Paracoccaceae</taxon>
        <taxon>Paralimibaculum</taxon>
    </lineage>
</organism>
<protein>
    <submittedName>
        <fullName evidence="3">Alpha/beta fold hydrolase</fullName>
    </submittedName>
</protein>
<reference evidence="3 4" key="1">
    <citation type="submission" date="2023-04" db="EMBL/GenBank/DDBJ databases">
        <title>Marinoamorphus aggregata gen. nov., sp. Nov., isolate from tissue of brittle star Ophioplocus japonicus.</title>
        <authorList>
            <person name="Kawano K."/>
            <person name="Sawayama S."/>
            <person name="Nakagawa S."/>
        </authorList>
    </citation>
    <scope>NUCLEOTIDE SEQUENCE [LARGE SCALE GENOMIC DNA]</scope>
    <source>
        <strain evidence="3 4">NKW23</strain>
    </source>
</reference>
<dbReference type="EMBL" id="BSYI01000009">
    <property type="protein sequence ID" value="GMG82288.1"/>
    <property type="molecule type" value="Genomic_DNA"/>
</dbReference>
<keyword evidence="4" id="KW-1185">Reference proteome</keyword>
<feature type="domain" description="AB hydrolase-1" evidence="2">
    <location>
        <begin position="19"/>
        <end position="247"/>
    </location>
</feature>
<gene>
    <name evidence="3" type="ORF">LNKW23_15010</name>
</gene>
<dbReference type="InterPro" id="IPR000639">
    <property type="entry name" value="Epox_hydrolase-like"/>
</dbReference>
<sequence>MALELATLVHDAEGAETAPPLLIAHGLFGSARNFNSLGKRMASNRRVVAVDMRNHGRSPWSDEMDYPAMAGDLAAAIERHCGGRAAVLGHSMGGKAAMMLALTRPELVDRLVVADIAPVTYPHSHGGYVAAMQALDLSAIARRADADPLLAPAVPEPGLRGFLLQNLVVEEGRARWRINLAVLDARMDALTGFPDTQASYAGPALFLYGTASDYVTPGSHAAIRARFPRAELQGMEGAAHWLHAERPEAFRAAVTGWLDTA</sequence>